<evidence type="ECO:0000259" key="7">
    <source>
        <dbReference type="Pfam" id="PF25917"/>
    </source>
</evidence>
<dbReference type="PANTHER" id="PTHR30386:SF26">
    <property type="entry name" value="TRANSPORT PROTEIN COMB"/>
    <property type="match status" value="1"/>
</dbReference>
<dbReference type="RefSeq" id="WP_138941531.1">
    <property type="nucleotide sequence ID" value="NZ_AP019798.1"/>
</dbReference>
<dbReference type="Pfam" id="PF25876">
    <property type="entry name" value="HH_MFP_RND"/>
    <property type="match status" value="1"/>
</dbReference>
<keyword evidence="3" id="KW-0812">Transmembrane</keyword>
<dbReference type="AlphaFoldDB" id="A0A510I5S9"/>
<dbReference type="PANTHER" id="PTHR30386">
    <property type="entry name" value="MEMBRANE FUSION SUBUNIT OF EMRAB-TOLC MULTIDRUG EFFLUX PUMP"/>
    <property type="match status" value="1"/>
</dbReference>
<evidence type="ECO:0000256" key="5">
    <source>
        <dbReference type="ARBA" id="ARBA00023136"/>
    </source>
</evidence>
<accession>A0A510I5S9</accession>
<name>A0A510I5S9_9VIBR</name>
<keyword evidence="4" id="KW-1133">Transmembrane helix</keyword>
<feature type="domain" description="Multidrug resistance protein MdtA-like alpha-helical hairpin" evidence="6">
    <location>
        <begin position="119"/>
        <end position="184"/>
    </location>
</feature>
<dbReference type="Pfam" id="PF25963">
    <property type="entry name" value="Beta-barrel_AAEA"/>
    <property type="match status" value="1"/>
</dbReference>
<sequence length="368" mass="39572">MSDTAKENPTAQEPKKVNKVKRTTNALLALTLVSIGTAIISDRIIPTTDNVRVEGNVVSLIPQVSGQVESISIKPNSEVKKGDVLLKINTLDYQIAVKQAEAELKIAGQNVGSQMAGVMSAQAQLTTALVAQENAKRQGQRILAMAEKGVVSKSDADTTRATIDRANADVENARANLEKAKLQVGATGEENAQIQSALLELQQAQLNLSRTTMRAPSDGAVTNFNLSQGAYASAGTPLMTFVENDGLWLEAFFRENSLGNIHAGDKVEIALDYAPGRTFSGTVSSVDLGVAWEANNQPGTLATVKNQNGWLRDTQRMPVTIKLDDEQAIDLMRIGGQADVVVYTGNNTLFNFLGKVWINLVSVFSYVR</sequence>
<evidence type="ECO:0000313" key="10">
    <source>
        <dbReference type="Proteomes" id="UP000315115"/>
    </source>
</evidence>
<proteinExistence type="inferred from homology"/>
<evidence type="ECO:0000259" key="6">
    <source>
        <dbReference type="Pfam" id="PF25876"/>
    </source>
</evidence>
<dbReference type="InterPro" id="IPR058634">
    <property type="entry name" value="AaeA-lik-b-barrel"/>
</dbReference>
<comment type="similarity">
    <text evidence="2">Belongs to the membrane fusion protein (MFP) (TC 8.A.1) family.</text>
</comment>
<reference evidence="10" key="1">
    <citation type="submission" date="2019-07" db="EMBL/GenBank/DDBJ databases">
        <title>Complete Genome Sequences of Vibrion rotiferianus strain AM7.</title>
        <authorList>
            <person name="Miyazaki K."/>
            <person name="Wiseschart A."/>
            <person name="Pootanakit K."/>
            <person name="Ishimori K."/>
            <person name="Kitahara K."/>
        </authorList>
    </citation>
    <scope>NUCLEOTIDE SEQUENCE [LARGE SCALE GENOMIC DNA]</scope>
    <source>
        <strain evidence="10">AM7</strain>
    </source>
</reference>
<dbReference type="EMBL" id="AP019798">
    <property type="protein sequence ID" value="BBL89074.1"/>
    <property type="molecule type" value="Genomic_DNA"/>
</dbReference>
<dbReference type="InterPro" id="IPR058624">
    <property type="entry name" value="MdtA-like_HH"/>
</dbReference>
<evidence type="ECO:0000259" key="8">
    <source>
        <dbReference type="Pfam" id="PF25963"/>
    </source>
</evidence>
<dbReference type="Pfam" id="PF25917">
    <property type="entry name" value="BSH_RND"/>
    <property type="match status" value="1"/>
</dbReference>
<keyword evidence="5" id="KW-0472">Membrane</keyword>
<evidence type="ECO:0000256" key="3">
    <source>
        <dbReference type="ARBA" id="ARBA00022692"/>
    </source>
</evidence>
<dbReference type="GO" id="GO:0016020">
    <property type="term" value="C:membrane"/>
    <property type="evidence" value="ECO:0007669"/>
    <property type="project" value="UniProtKB-SubCell"/>
</dbReference>
<organism evidence="9 10">
    <name type="scientific">Vibrio rotiferianus</name>
    <dbReference type="NCBI Taxonomy" id="190895"/>
    <lineage>
        <taxon>Bacteria</taxon>
        <taxon>Pseudomonadati</taxon>
        <taxon>Pseudomonadota</taxon>
        <taxon>Gammaproteobacteria</taxon>
        <taxon>Vibrionales</taxon>
        <taxon>Vibrionaceae</taxon>
        <taxon>Vibrio</taxon>
    </lineage>
</organism>
<dbReference type="InterPro" id="IPR050739">
    <property type="entry name" value="MFP"/>
</dbReference>
<evidence type="ECO:0000256" key="1">
    <source>
        <dbReference type="ARBA" id="ARBA00004167"/>
    </source>
</evidence>
<evidence type="ECO:0000256" key="4">
    <source>
        <dbReference type="ARBA" id="ARBA00022989"/>
    </source>
</evidence>
<comment type="subcellular location">
    <subcellularLocation>
        <location evidence="1">Membrane</location>
        <topology evidence="1">Single-pass membrane protein</topology>
    </subcellularLocation>
</comment>
<dbReference type="Gene3D" id="2.40.30.170">
    <property type="match status" value="1"/>
</dbReference>
<dbReference type="InterPro" id="IPR058625">
    <property type="entry name" value="MdtA-like_BSH"/>
</dbReference>
<dbReference type="SUPFAM" id="SSF111369">
    <property type="entry name" value="HlyD-like secretion proteins"/>
    <property type="match status" value="2"/>
</dbReference>
<feature type="domain" description="Multidrug resistance protein MdtA-like barrel-sandwich hybrid" evidence="7">
    <location>
        <begin position="56"/>
        <end position="239"/>
    </location>
</feature>
<gene>
    <name evidence="9" type="ORF">VroAM7_17270</name>
</gene>
<evidence type="ECO:0000313" key="9">
    <source>
        <dbReference type="EMBL" id="BBL89074.1"/>
    </source>
</evidence>
<dbReference type="Gene3D" id="1.10.287.470">
    <property type="entry name" value="Helix hairpin bin"/>
    <property type="match status" value="1"/>
</dbReference>
<dbReference type="Gene3D" id="2.40.50.100">
    <property type="match status" value="1"/>
</dbReference>
<feature type="domain" description="p-hydroxybenzoic acid efflux pump subunit AaeA-like beta-barrel" evidence="8">
    <location>
        <begin position="248"/>
        <end position="342"/>
    </location>
</feature>
<protein>
    <submittedName>
        <fullName evidence="9">Hemolysin D</fullName>
    </submittedName>
</protein>
<evidence type="ECO:0000256" key="2">
    <source>
        <dbReference type="ARBA" id="ARBA00009477"/>
    </source>
</evidence>
<dbReference type="Proteomes" id="UP000315115">
    <property type="component" value="Chromosome 1"/>
</dbReference>